<dbReference type="Proteomes" id="UP000562682">
    <property type="component" value="Unassembled WGS sequence"/>
</dbReference>
<accession>A0A8H5TS94</accession>
<dbReference type="AlphaFoldDB" id="A0A8H5TS94"/>
<proteinExistence type="predicted"/>
<keyword evidence="2" id="KW-1185">Reference proteome</keyword>
<reference evidence="1 2" key="1">
    <citation type="submission" date="2020-05" db="EMBL/GenBank/DDBJ databases">
        <title>Identification and distribution of gene clusters putatively required for synthesis of sphingolipid metabolism inhibitors in phylogenetically diverse species of the filamentous fungus Fusarium.</title>
        <authorList>
            <person name="Kim H.-S."/>
            <person name="Busman M."/>
            <person name="Brown D.W."/>
            <person name="Divon H."/>
            <person name="Uhlig S."/>
            <person name="Proctor R.H."/>
        </authorList>
    </citation>
    <scope>NUCLEOTIDE SEQUENCE [LARGE SCALE GENOMIC DNA]</scope>
    <source>
        <strain evidence="1 2">NRRL 25311</strain>
    </source>
</reference>
<sequence length="775" mass="84083">MALLINGITATSLIPIANRDERVALLPNTHASIWPAQTPGEVILDGTDGSLMPLGLMLGGSYEITVKGIITYPNDWPESAKDNCVLRGVLKQAGKADIEVLRAVWNEKQLQEPAPRQGPMPIPFNCQPSLSGPLSPVQFPQVPYGFRGDVEWSVETEKSNPAKKLPVTVTTRLEIYLLTGAAPGGPTEAITQSAVKVNLQGKWPINLLRAFVPGPSDYEQASSKVQSNIYEWWAWHAVSRIQAQGSTYDAVEGRSGHGLGSMGGSIDLNGWFDDTAKQFKSSVNSFDITALLEASFTLLSQDLQSPVWVCLTPVGNIADKANFSMIPHGWITDQNPDVQGGVVTPFFQNKKSKIVPGGVDRILATSWLELQTQIEGPNAVSVVQAAFLTKGPKEEQYKADTADIQRTSFLPRHFQDWSALETKNNCFYTSDTSIPVPPARDIDNGLYRKVGLSNLRGVNEPYVWTYTGNKPLPIPMPDPVLTTITTVLSKSDKRSLATSVDRARLINGGSLRPARIFPLLTGASPYIAKDGDFRLLVGRGISVATYQVPLTSFGVTSGANAKIKISTLSSFSEAMDMLAVSLSGFESSLDQVVRKNHPMHTYGNYMIRTSRCLILVRNNLLLDLTVPGVAIYDEQTEKALLDIANKLDSYFAKSSVGRSQLREAAFQTGDHPEQVKSQQAFDVTMTNADYLAQDMGVYIAAGTSSVQQPIICTSVGATTADVSSGQSSRKLSFFPVLKDNTNLSLDVSLSISAAHQDTFFTSTKTITITVNQAGD</sequence>
<comment type="caution">
    <text evidence="1">The sequence shown here is derived from an EMBL/GenBank/DDBJ whole genome shotgun (WGS) entry which is preliminary data.</text>
</comment>
<protein>
    <submittedName>
        <fullName evidence="1">Uncharacterized protein</fullName>
    </submittedName>
</protein>
<name>A0A8H5TS94_9HYPO</name>
<organism evidence="1 2">
    <name type="scientific">Fusarium denticulatum</name>
    <dbReference type="NCBI Taxonomy" id="48507"/>
    <lineage>
        <taxon>Eukaryota</taxon>
        <taxon>Fungi</taxon>
        <taxon>Dikarya</taxon>
        <taxon>Ascomycota</taxon>
        <taxon>Pezizomycotina</taxon>
        <taxon>Sordariomycetes</taxon>
        <taxon>Hypocreomycetidae</taxon>
        <taxon>Hypocreales</taxon>
        <taxon>Nectriaceae</taxon>
        <taxon>Fusarium</taxon>
        <taxon>Fusarium fujikuroi species complex</taxon>
    </lineage>
</organism>
<gene>
    <name evidence="1" type="ORF">FDENT_9834</name>
</gene>
<evidence type="ECO:0000313" key="2">
    <source>
        <dbReference type="Proteomes" id="UP000562682"/>
    </source>
</evidence>
<dbReference type="EMBL" id="JAAOAK010000308">
    <property type="protein sequence ID" value="KAF5675141.1"/>
    <property type="molecule type" value="Genomic_DNA"/>
</dbReference>
<evidence type="ECO:0000313" key="1">
    <source>
        <dbReference type="EMBL" id="KAF5675141.1"/>
    </source>
</evidence>